<dbReference type="InParanoid" id="A0A0C3FV15"/>
<dbReference type="OrthoDB" id="3236663at2759"/>
<proteinExistence type="predicted"/>
<dbReference type="Proteomes" id="UP000054166">
    <property type="component" value="Unassembled WGS sequence"/>
</dbReference>
<dbReference type="AlphaFoldDB" id="A0A0C3FV15"/>
<dbReference type="EMBL" id="KN832991">
    <property type="protein sequence ID" value="KIM83294.1"/>
    <property type="molecule type" value="Genomic_DNA"/>
</dbReference>
<keyword evidence="2" id="KW-1185">Reference proteome</keyword>
<reference evidence="1 2" key="1">
    <citation type="submission" date="2014-04" db="EMBL/GenBank/DDBJ databases">
        <authorList>
            <consortium name="DOE Joint Genome Institute"/>
            <person name="Kuo A."/>
            <person name="Tarkka M."/>
            <person name="Buscot F."/>
            <person name="Kohler A."/>
            <person name="Nagy L.G."/>
            <person name="Floudas D."/>
            <person name="Copeland A."/>
            <person name="Barry K.W."/>
            <person name="Cichocki N."/>
            <person name="Veneault-Fourrey C."/>
            <person name="LaButti K."/>
            <person name="Lindquist E.A."/>
            <person name="Lipzen A."/>
            <person name="Lundell T."/>
            <person name="Morin E."/>
            <person name="Murat C."/>
            <person name="Sun H."/>
            <person name="Tunlid A."/>
            <person name="Henrissat B."/>
            <person name="Grigoriev I.V."/>
            <person name="Hibbett D.S."/>
            <person name="Martin F."/>
            <person name="Nordberg H.P."/>
            <person name="Cantor M.N."/>
            <person name="Hua S.X."/>
        </authorList>
    </citation>
    <scope>NUCLEOTIDE SEQUENCE [LARGE SCALE GENOMIC DNA]</scope>
    <source>
        <strain evidence="1 2">F 1598</strain>
    </source>
</reference>
<dbReference type="HOGENOM" id="CLU_2661295_0_0_1"/>
<gene>
    <name evidence="1" type="ORF">PILCRDRAFT_56622</name>
</gene>
<evidence type="ECO:0000313" key="1">
    <source>
        <dbReference type="EMBL" id="KIM83294.1"/>
    </source>
</evidence>
<sequence length="76" mass="8250">LPLDPSVRRRHVEAVINLSRASGLYPECMILKGVELVGGDAVAGGYNVWKGSMQGELLAVKVVKVYQKSDVVKLLK</sequence>
<reference evidence="2" key="2">
    <citation type="submission" date="2015-01" db="EMBL/GenBank/DDBJ databases">
        <title>Evolutionary Origins and Diversification of the Mycorrhizal Mutualists.</title>
        <authorList>
            <consortium name="DOE Joint Genome Institute"/>
            <consortium name="Mycorrhizal Genomics Consortium"/>
            <person name="Kohler A."/>
            <person name="Kuo A."/>
            <person name="Nagy L.G."/>
            <person name="Floudas D."/>
            <person name="Copeland A."/>
            <person name="Barry K.W."/>
            <person name="Cichocki N."/>
            <person name="Veneault-Fourrey C."/>
            <person name="LaButti K."/>
            <person name="Lindquist E.A."/>
            <person name="Lipzen A."/>
            <person name="Lundell T."/>
            <person name="Morin E."/>
            <person name="Murat C."/>
            <person name="Riley R."/>
            <person name="Ohm R."/>
            <person name="Sun H."/>
            <person name="Tunlid A."/>
            <person name="Henrissat B."/>
            <person name="Grigoriev I.V."/>
            <person name="Hibbett D.S."/>
            <person name="Martin F."/>
        </authorList>
    </citation>
    <scope>NUCLEOTIDE SEQUENCE [LARGE SCALE GENOMIC DNA]</scope>
    <source>
        <strain evidence="2">F 1598</strain>
    </source>
</reference>
<dbReference type="STRING" id="765440.A0A0C3FV15"/>
<accession>A0A0C3FV15</accession>
<feature type="non-terminal residue" evidence="1">
    <location>
        <position position="76"/>
    </location>
</feature>
<name>A0A0C3FV15_PILCF</name>
<evidence type="ECO:0000313" key="2">
    <source>
        <dbReference type="Proteomes" id="UP000054166"/>
    </source>
</evidence>
<protein>
    <submittedName>
        <fullName evidence="1">Uncharacterized protein</fullName>
    </submittedName>
</protein>
<feature type="non-terminal residue" evidence="1">
    <location>
        <position position="1"/>
    </location>
</feature>
<organism evidence="1 2">
    <name type="scientific">Piloderma croceum (strain F 1598)</name>
    <dbReference type="NCBI Taxonomy" id="765440"/>
    <lineage>
        <taxon>Eukaryota</taxon>
        <taxon>Fungi</taxon>
        <taxon>Dikarya</taxon>
        <taxon>Basidiomycota</taxon>
        <taxon>Agaricomycotina</taxon>
        <taxon>Agaricomycetes</taxon>
        <taxon>Agaricomycetidae</taxon>
        <taxon>Atheliales</taxon>
        <taxon>Atheliaceae</taxon>
        <taxon>Piloderma</taxon>
    </lineage>
</organism>